<evidence type="ECO:0000259" key="4">
    <source>
        <dbReference type="Pfam" id="PF07992"/>
    </source>
</evidence>
<evidence type="ECO:0000256" key="3">
    <source>
        <dbReference type="ARBA" id="ARBA00023033"/>
    </source>
</evidence>
<dbReference type="PANTHER" id="PTHR13789">
    <property type="entry name" value="MONOOXYGENASE"/>
    <property type="match status" value="1"/>
</dbReference>
<dbReference type="AlphaFoldDB" id="A0AA40DCK5"/>
<protein>
    <submittedName>
        <fullName evidence="5">Salicylate hydroxylase</fullName>
    </submittedName>
</protein>
<proteinExistence type="inferred from homology"/>
<evidence type="ECO:0000313" key="5">
    <source>
        <dbReference type="EMBL" id="KAK0671718.1"/>
    </source>
</evidence>
<feature type="domain" description="FAD/NAD(P)-binding" evidence="4">
    <location>
        <begin position="17"/>
        <end position="193"/>
    </location>
</feature>
<dbReference type="SUPFAM" id="SSF54373">
    <property type="entry name" value="FAD-linked reductases, C-terminal domain"/>
    <property type="match status" value="1"/>
</dbReference>
<keyword evidence="2" id="KW-0560">Oxidoreductase</keyword>
<dbReference type="InterPro" id="IPR036188">
    <property type="entry name" value="FAD/NAD-bd_sf"/>
</dbReference>
<sequence>MGQLFVSRPVDGQPRRAAVIGAGIAGLSAAIALRRAGWHVIVYEKSQFKNEIGAAITITPNATLVLERLGFDFSEFGGVPNELLLRYDAADLSLLQKDYYGPDSGAEWSRFWSVHRVDLHNGLRKLAIQQKGGIPGPPADVKLGHEITGVDCETGRVDLKDGRREQYDLVVIADGAHSRLIEDFTGKPSTVHRTGRSIYRWLVSMADVNADPVLQKLYADPEGSGKSGFVAWVDKENRILWVSYKCRGGKVLNNAVVHDTQTGEGEEDLWQSPVSREQVLRVLRNFHPSVQKMVSMTAEDGIKAHHLYKREPLASFVRGKTLVMGDAAHVMMPTHAAGASVAIETAATLETLFDFSGLVEKDTWTMDRRLEMFDKLRVPRCNLAMLSSNAGPEWLHVPGVEDEIRKYYSGPLPPAGAMPYSSAFRDVLFKHDEYRAARDCMDKTAKAFAGRDGKETEDK</sequence>
<dbReference type="PANTHER" id="PTHR13789:SF215">
    <property type="entry name" value="FAD-BINDING DOMAIN-CONTAINING PROTEIN-RELATED"/>
    <property type="match status" value="1"/>
</dbReference>
<dbReference type="InterPro" id="IPR050493">
    <property type="entry name" value="FAD-dep_Monooxygenase_BioMet"/>
</dbReference>
<dbReference type="Gene3D" id="3.50.50.60">
    <property type="entry name" value="FAD/NAD(P)-binding domain"/>
    <property type="match status" value="1"/>
</dbReference>
<keyword evidence="6" id="KW-1185">Reference proteome</keyword>
<dbReference type="PRINTS" id="PR00420">
    <property type="entry name" value="RNGMNOXGNASE"/>
</dbReference>
<dbReference type="SUPFAM" id="SSF51905">
    <property type="entry name" value="FAD/NAD(P)-binding domain"/>
    <property type="match status" value="1"/>
</dbReference>
<organism evidence="5 6">
    <name type="scientific">Cercophora samala</name>
    <dbReference type="NCBI Taxonomy" id="330535"/>
    <lineage>
        <taxon>Eukaryota</taxon>
        <taxon>Fungi</taxon>
        <taxon>Dikarya</taxon>
        <taxon>Ascomycota</taxon>
        <taxon>Pezizomycotina</taxon>
        <taxon>Sordariomycetes</taxon>
        <taxon>Sordariomycetidae</taxon>
        <taxon>Sordariales</taxon>
        <taxon>Lasiosphaeriaceae</taxon>
        <taxon>Cercophora</taxon>
    </lineage>
</organism>
<comment type="caution">
    <text evidence="5">The sequence shown here is derived from an EMBL/GenBank/DDBJ whole genome shotgun (WGS) entry which is preliminary data.</text>
</comment>
<dbReference type="GO" id="GO:0004497">
    <property type="term" value="F:monooxygenase activity"/>
    <property type="evidence" value="ECO:0007669"/>
    <property type="project" value="UniProtKB-KW"/>
</dbReference>
<name>A0AA40DCK5_9PEZI</name>
<dbReference type="Pfam" id="PF07992">
    <property type="entry name" value="Pyr_redox_2"/>
    <property type="match status" value="1"/>
</dbReference>
<dbReference type="EMBL" id="JAULSY010000019">
    <property type="protein sequence ID" value="KAK0671718.1"/>
    <property type="molecule type" value="Genomic_DNA"/>
</dbReference>
<evidence type="ECO:0000256" key="2">
    <source>
        <dbReference type="ARBA" id="ARBA00023002"/>
    </source>
</evidence>
<dbReference type="InterPro" id="IPR023753">
    <property type="entry name" value="FAD/NAD-binding_dom"/>
</dbReference>
<reference evidence="5" key="1">
    <citation type="submission" date="2023-06" db="EMBL/GenBank/DDBJ databases">
        <title>Genome-scale phylogeny and comparative genomics of the fungal order Sordariales.</title>
        <authorList>
            <consortium name="Lawrence Berkeley National Laboratory"/>
            <person name="Hensen N."/>
            <person name="Bonometti L."/>
            <person name="Westerberg I."/>
            <person name="Brannstrom I.O."/>
            <person name="Guillou S."/>
            <person name="Cros-Aarteil S."/>
            <person name="Calhoun S."/>
            <person name="Haridas S."/>
            <person name="Kuo A."/>
            <person name="Mondo S."/>
            <person name="Pangilinan J."/>
            <person name="Riley R."/>
            <person name="Labutti K."/>
            <person name="Andreopoulos B."/>
            <person name="Lipzen A."/>
            <person name="Chen C."/>
            <person name="Yanf M."/>
            <person name="Daum C."/>
            <person name="Ng V."/>
            <person name="Clum A."/>
            <person name="Steindorff A."/>
            <person name="Ohm R."/>
            <person name="Martin F."/>
            <person name="Silar P."/>
            <person name="Natvig D."/>
            <person name="Lalanne C."/>
            <person name="Gautier V."/>
            <person name="Ament-Velasquez S.L."/>
            <person name="Kruys A."/>
            <person name="Hutchinson M.I."/>
            <person name="Powell A.J."/>
            <person name="Barry K."/>
            <person name="Miller A.N."/>
            <person name="Grigoriev I.V."/>
            <person name="Debuchy R."/>
            <person name="Gladieux P."/>
            <person name="Thoren M.H."/>
            <person name="Johannesson H."/>
        </authorList>
    </citation>
    <scope>NUCLEOTIDE SEQUENCE</scope>
    <source>
        <strain evidence="5">CBS 307.81</strain>
    </source>
</reference>
<gene>
    <name evidence="5" type="ORF">QBC41DRAFT_218940</name>
</gene>
<evidence type="ECO:0000256" key="1">
    <source>
        <dbReference type="ARBA" id="ARBA00007992"/>
    </source>
</evidence>
<comment type="similarity">
    <text evidence="1">Belongs to the paxM FAD-dependent monooxygenase family.</text>
</comment>
<accession>A0AA40DCK5</accession>
<dbReference type="Proteomes" id="UP001174997">
    <property type="component" value="Unassembled WGS sequence"/>
</dbReference>
<keyword evidence="3" id="KW-0503">Monooxygenase</keyword>
<evidence type="ECO:0000313" key="6">
    <source>
        <dbReference type="Proteomes" id="UP001174997"/>
    </source>
</evidence>